<keyword evidence="5" id="KW-0460">Magnesium</keyword>
<evidence type="ECO:0000256" key="3">
    <source>
        <dbReference type="ARBA" id="ARBA00022759"/>
    </source>
</evidence>
<evidence type="ECO:0000256" key="4">
    <source>
        <dbReference type="ARBA" id="ARBA00022801"/>
    </source>
</evidence>
<dbReference type="Proteomes" id="UP001165121">
    <property type="component" value="Unassembled WGS sequence"/>
</dbReference>
<dbReference type="InterPro" id="IPR001584">
    <property type="entry name" value="Integrase_cat-core"/>
</dbReference>
<evidence type="ECO:0000313" key="12">
    <source>
        <dbReference type="Proteomes" id="UP001165121"/>
    </source>
</evidence>
<accession>A0A9W7D1A1</accession>
<sequence>MQRIAVTKTNPYTPGENGLVERMHGVALARVRSMLTMVDLPNLWGEALAFSVEILTISPSSALMGNNPYTRRFGDKPDISELRTWGCLVYALTPKLLRTNKLENPGKPCIFLGYGKTSMSYRVLDLKSGNVKELRTVEFAED</sequence>
<dbReference type="PANTHER" id="PTHR42648:SF11">
    <property type="entry name" value="TRANSPOSON TY4-P GAG-POL POLYPROTEIN"/>
    <property type="match status" value="1"/>
</dbReference>
<dbReference type="GO" id="GO:0016787">
    <property type="term" value="F:hydrolase activity"/>
    <property type="evidence" value="ECO:0007669"/>
    <property type="project" value="UniProtKB-KW"/>
</dbReference>
<keyword evidence="12" id="KW-1185">Reference proteome</keyword>
<organism evidence="11 12">
    <name type="scientific">Phytophthora fragariaefolia</name>
    <dbReference type="NCBI Taxonomy" id="1490495"/>
    <lineage>
        <taxon>Eukaryota</taxon>
        <taxon>Sar</taxon>
        <taxon>Stramenopiles</taxon>
        <taxon>Oomycota</taxon>
        <taxon>Peronosporomycetes</taxon>
        <taxon>Peronosporales</taxon>
        <taxon>Peronosporaceae</taxon>
        <taxon>Phytophthora</taxon>
    </lineage>
</organism>
<dbReference type="InterPro" id="IPR012337">
    <property type="entry name" value="RNaseH-like_sf"/>
</dbReference>
<keyword evidence="2" id="KW-0479">Metal-binding</keyword>
<dbReference type="GO" id="GO:0015074">
    <property type="term" value="P:DNA integration"/>
    <property type="evidence" value="ECO:0007669"/>
    <property type="project" value="UniProtKB-KW"/>
</dbReference>
<evidence type="ECO:0000256" key="5">
    <source>
        <dbReference type="ARBA" id="ARBA00022842"/>
    </source>
</evidence>
<evidence type="ECO:0000256" key="9">
    <source>
        <dbReference type="ARBA" id="ARBA00023172"/>
    </source>
</evidence>
<evidence type="ECO:0000256" key="8">
    <source>
        <dbReference type="ARBA" id="ARBA00022932"/>
    </source>
</evidence>
<comment type="caution">
    <text evidence="11">The sequence shown here is derived from an EMBL/GenBank/DDBJ whole genome shotgun (WGS) entry which is preliminary data.</text>
</comment>
<keyword evidence="1" id="KW-0540">Nuclease</keyword>
<evidence type="ECO:0000256" key="6">
    <source>
        <dbReference type="ARBA" id="ARBA00022908"/>
    </source>
</evidence>
<keyword evidence="8" id="KW-0239">DNA-directed DNA polymerase</keyword>
<dbReference type="EMBL" id="BSXT01002972">
    <property type="protein sequence ID" value="GMF51908.1"/>
    <property type="molecule type" value="Genomic_DNA"/>
</dbReference>
<dbReference type="SUPFAM" id="SSF53098">
    <property type="entry name" value="Ribonuclease H-like"/>
    <property type="match status" value="1"/>
</dbReference>
<dbReference type="GO" id="GO:0004519">
    <property type="term" value="F:endonuclease activity"/>
    <property type="evidence" value="ECO:0007669"/>
    <property type="project" value="UniProtKB-KW"/>
</dbReference>
<reference evidence="11" key="1">
    <citation type="submission" date="2023-04" db="EMBL/GenBank/DDBJ databases">
        <title>Phytophthora fragariaefolia NBRC 109709.</title>
        <authorList>
            <person name="Ichikawa N."/>
            <person name="Sato H."/>
            <person name="Tonouchi N."/>
        </authorList>
    </citation>
    <scope>NUCLEOTIDE SEQUENCE</scope>
    <source>
        <strain evidence="11">NBRC 109709</strain>
    </source>
</reference>
<dbReference type="AlphaFoldDB" id="A0A9W7D1A1"/>
<dbReference type="Pfam" id="PF25597">
    <property type="entry name" value="SH3_retrovirus"/>
    <property type="match status" value="1"/>
</dbReference>
<dbReference type="GO" id="GO:0003887">
    <property type="term" value="F:DNA-directed DNA polymerase activity"/>
    <property type="evidence" value="ECO:0007669"/>
    <property type="project" value="UniProtKB-KW"/>
</dbReference>
<evidence type="ECO:0000256" key="7">
    <source>
        <dbReference type="ARBA" id="ARBA00022918"/>
    </source>
</evidence>
<evidence type="ECO:0000313" key="11">
    <source>
        <dbReference type="EMBL" id="GMF51908.1"/>
    </source>
</evidence>
<evidence type="ECO:0000259" key="10">
    <source>
        <dbReference type="PROSITE" id="PS50994"/>
    </source>
</evidence>
<keyword evidence="4" id="KW-0378">Hydrolase</keyword>
<gene>
    <name evidence="11" type="ORF">Pfra01_002115100</name>
</gene>
<keyword evidence="3" id="KW-0255">Endonuclease</keyword>
<dbReference type="InterPro" id="IPR057670">
    <property type="entry name" value="SH3_retrovirus"/>
</dbReference>
<feature type="domain" description="Integrase catalytic" evidence="10">
    <location>
        <begin position="1"/>
        <end position="76"/>
    </location>
</feature>
<dbReference type="GO" id="GO:0003964">
    <property type="term" value="F:RNA-directed DNA polymerase activity"/>
    <property type="evidence" value="ECO:0007669"/>
    <property type="project" value="UniProtKB-KW"/>
</dbReference>
<keyword evidence="8" id="KW-0548">Nucleotidyltransferase</keyword>
<keyword evidence="6" id="KW-0229">DNA integration</keyword>
<dbReference type="Gene3D" id="3.30.420.10">
    <property type="entry name" value="Ribonuclease H-like superfamily/Ribonuclease H"/>
    <property type="match status" value="1"/>
</dbReference>
<dbReference type="InterPro" id="IPR039537">
    <property type="entry name" value="Retrotran_Ty1/copia-like"/>
</dbReference>
<evidence type="ECO:0000256" key="2">
    <source>
        <dbReference type="ARBA" id="ARBA00022723"/>
    </source>
</evidence>
<proteinExistence type="predicted"/>
<dbReference type="PANTHER" id="PTHR42648">
    <property type="entry name" value="TRANSPOSASE, PUTATIVE-RELATED"/>
    <property type="match status" value="1"/>
</dbReference>
<dbReference type="GO" id="GO:0003676">
    <property type="term" value="F:nucleic acid binding"/>
    <property type="evidence" value="ECO:0007669"/>
    <property type="project" value="InterPro"/>
</dbReference>
<keyword evidence="9" id="KW-0233">DNA recombination</keyword>
<evidence type="ECO:0000256" key="1">
    <source>
        <dbReference type="ARBA" id="ARBA00022722"/>
    </source>
</evidence>
<dbReference type="GO" id="GO:0006310">
    <property type="term" value="P:DNA recombination"/>
    <property type="evidence" value="ECO:0007669"/>
    <property type="project" value="UniProtKB-KW"/>
</dbReference>
<protein>
    <submittedName>
        <fullName evidence="11">Unnamed protein product</fullName>
    </submittedName>
</protein>
<dbReference type="GO" id="GO:0046872">
    <property type="term" value="F:metal ion binding"/>
    <property type="evidence" value="ECO:0007669"/>
    <property type="project" value="UniProtKB-KW"/>
</dbReference>
<dbReference type="OrthoDB" id="120564at2759"/>
<name>A0A9W7D1A1_9STRA</name>
<keyword evidence="8" id="KW-0808">Transferase</keyword>
<dbReference type="InterPro" id="IPR036397">
    <property type="entry name" value="RNaseH_sf"/>
</dbReference>
<keyword evidence="7" id="KW-0695">RNA-directed DNA polymerase</keyword>
<dbReference type="PROSITE" id="PS50994">
    <property type="entry name" value="INTEGRASE"/>
    <property type="match status" value="1"/>
</dbReference>